<dbReference type="PANTHER" id="PTHR34408">
    <property type="entry name" value="FAMILY PROTEIN, PUTATIVE-RELATED"/>
    <property type="match status" value="1"/>
</dbReference>
<dbReference type="RefSeq" id="WP_089112608.1">
    <property type="nucleotide sequence ID" value="NZ_LOKL01000101.1"/>
</dbReference>
<dbReference type="InterPro" id="IPR023346">
    <property type="entry name" value="Lysozyme-like_dom_sf"/>
</dbReference>
<dbReference type="SUPFAM" id="SSF53955">
    <property type="entry name" value="Lysozyme-like"/>
    <property type="match status" value="1"/>
</dbReference>
<name>A0AAW4RMN1_XANCI</name>
<proteinExistence type="predicted"/>
<protein>
    <submittedName>
        <fullName evidence="1">DNA primase</fullName>
    </submittedName>
</protein>
<sequence>MQLTAQQLKQAVGCSDQTAEGWIEPISAACRLYSISTPRRVAAFLAQVGHESAGLTAVVEGLNYSLENLTAVCKRAAPGSRWRSLLPRVKELARNSVGLGNAAYANRLGNGDEASGDGYRYRGRGPIQNTGRANYAGMRDTLRAKGVRDVPDFEKQPEALEQPKWGALAAAAFWDTRNLNPLADAGRFDDITERVNGGQNGAADRRARYAKALKALGA</sequence>
<dbReference type="Gene3D" id="1.10.530.10">
    <property type="match status" value="1"/>
</dbReference>
<comment type="caution">
    <text evidence="1">The sequence shown here is derived from an EMBL/GenBank/DDBJ whole genome shotgun (WGS) entry which is preliminary data.</text>
</comment>
<dbReference type="Proteomes" id="UP000825388">
    <property type="component" value="Unassembled WGS sequence"/>
</dbReference>
<reference evidence="1" key="1">
    <citation type="submission" date="2015-12" db="EMBL/GenBank/DDBJ databases">
        <authorList>
            <person name="Bansal K."/>
            <person name="Midha S."/>
            <person name="Patil P.B."/>
        </authorList>
    </citation>
    <scope>NUCLEOTIDE SEQUENCE</scope>
    <source>
        <strain evidence="1">LMG867</strain>
    </source>
</reference>
<dbReference type="PANTHER" id="PTHR34408:SF1">
    <property type="entry name" value="GLYCOSYL HYDROLASE FAMILY 19 DOMAIN-CONTAINING PROTEIN HI_1415"/>
    <property type="match status" value="1"/>
</dbReference>
<organism evidence="1 2">
    <name type="scientific">Xanthomonas citri pv. sesbaniae</name>
    <dbReference type="NCBI Taxonomy" id="473425"/>
    <lineage>
        <taxon>Bacteria</taxon>
        <taxon>Pseudomonadati</taxon>
        <taxon>Pseudomonadota</taxon>
        <taxon>Gammaproteobacteria</taxon>
        <taxon>Lysobacterales</taxon>
        <taxon>Lysobacteraceae</taxon>
        <taxon>Xanthomonas</taxon>
    </lineage>
</organism>
<dbReference type="EMBL" id="LOKL01000101">
    <property type="protein sequence ID" value="MBZ3923811.1"/>
    <property type="molecule type" value="Genomic_DNA"/>
</dbReference>
<accession>A0AAW4RMN1</accession>
<evidence type="ECO:0000313" key="1">
    <source>
        <dbReference type="EMBL" id="MBZ3923811.1"/>
    </source>
</evidence>
<evidence type="ECO:0000313" key="2">
    <source>
        <dbReference type="Proteomes" id="UP000825388"/>
    </source>
</evidence>
<dbReference type="InterPro" id="IPR052354">
    <property type="entry name" value="Cell_Wall_Dynamics_Protein"/>
</dbReference>
<dbReference type="AlphaFoldDB" id="A0AAW4RMN1"/>
<gene>
    <name evidence="1" type="ORF">Xseb_07720</name>
</gene>